<evidence type="ECO:0000313" key="2">
    <source>
        <dbReference type="EMBL" id="MFD2458213.1"/>
    </source>
</evidence>
<keyword evidence="3" id="KW-1185">Reference proteome</keyword>
<feature type="region of interest" description="Disordered" evidence="1">
    <location>
        <begin position="1"/>
        <end position="90"/>
    </location>
</feature>
<name>A0ABW5GBE1_9PSEU</name>
<dbReference type="InterPro" id="IPR007995">
    <property type="entry name" value="DUF742"/>
</dbReference>
<dbReference type="Proteomes" id="UP001597419">
    <property type="component" value="Unassembled WGS sequence"/>
</dbReference>
<dbReference type="PANTHER" id="PTHR36221:SF1">
    <property type="entry name" value="DUF742 DOMAIN-CONTAINING PROTEIN"/>
    <property type="match status" value="1"/>
</dbReference>
<gene>
    <name evidence="2" type="ORF">ACFSYJ_06375</name>
</gene>
<protein>
    <submittedName>
        <fullName evidence="2">DUF742 domain-containing protein</fullName>
    </submittedName>
</protein>
<evidence type="ECO:0000256" key="1">
    <source>
        <dbReference type="SAM" id="MobiDB-lite"/>
    </source>
</evidence>
<organism evidence="2 3">
    <name type="scientific">Amycolatopsis samaneae</name>
    <dbReference type="NCBI Taxonomy" id="664691"/>
    <lineage>
        <taxon>Bacteria</taxon>
        <taxon>Bacillati</taxon>
        <taxon>Actinomycetota</taxon>
        <taxon>Actinomycetes</taxon>
        <taxon>Pseudonocardiales</taxon>
        <taxon>Pseudonocardiaceae</taxon>
        <taxon>Amycolatopsis</taxon>
    </lineage>
</organism>
<dbReference type="Pfam" id="PF05331">
    <property type="entry name" value="DUF742"/>
    <property type="match status" value="1"/>
</dbReference>
<dbReference type="PANTHER" id="PTHR36221">
    <property type="entry name" value="DUF742 DOMAIN-CONTAINING PROTEIN"/>
    <property type="match status" value="1"/>
</dbReference>
<reference evidence="3" key="1">
    <citation type="journal article" date="2019" name="Int. J. Syst. Evol. Microbiol.">
        <title>The Global Catalogue of Microorganisms (GCM) 10K type strain sequencing project: providing services to taxonomists for standard genome sequencing and annotation.</title>
        <authorList>
            <consortium name="The Broad Institute Genomics Platform"/>
            <consortium name="The Broad Institute Genome Sequencing Center for Infectious Disease"/>
            <person name="Wu L."/>
            <person name="Ma J."/>
        </authorList>
    </citation>
    <scope>NUCLEOTIDE SEQUENCE [LARGE SCALE GENOMIC DNA]</scope>
    <source>
        <strain evidence="3">CGMCC 4.7643</strain>
    </source>
</reference>
<accession>A0ABW5GBE1</accession>
<proteinExistence type="predicted"/>
<sequence length="216" mass="23339">MKRYRAGSGENASASPLSTPDRPTLPARPALGRTGARFPSAHSSADTPEIPLQQVPARASRKRSARKPPEPVEVITEAAASPPARHEDEDDWALEPDLADFGPFGPRTLVRPYVLTRGRTQARRHLAIEALVSACSSARWNGPQVSGEFRSVRRVCHQPRSVAEVAATLSVPLGVVRVLLDDMADLGLVKIHETADAHGKPATALLERVLHGLQRL</sequence>
<evidence type="ECO:0000313" key="3">
    <source>
        <dbReference type="Proteomes" id="UP001597419"/>
    </source>
</evidence>
<comment type="caution">
    <text evidence="2">The sequence shown here is derived from an EMBL/GenBank/DDBJ whole genome shotgun (WGS) entry which is preliminary data.</text>
</comment>
<dbReference type="EMBL" id="JBHUKU010000003">
    <property type="protein sequence ID" value="MFD2458213.1"/>
    <property type="molecule type" value="Genomic_DNA"/>
</dbReference>
<dbReference type="RefSeq" id="WP_345395210.1">
    <property type="nucleotide sequence ID" value="NZ_BAABHG010000007.1"/>
</dbReference>